<dbReference type="RefSeq" id="WP_175507526.1">
    <property type="nucleotide sequence ID" value="NZ_FOLB01000002.1"/>
</dbReference>
<dbReference type="GO" id="GO:0046464">
    <property type="term" value="P:acylglycerol catabolic process"/>
    <property type="evidence" value="ECO:0007669"/>
    <property type="project" value="TreeGrafter"/>
</dbReference>
<dbReference type="InterPro" id="IPR050266">
    <property type="entry name" value="AB_hydrolase_sf"/>
</dbReference>
<evidence type="ECO:0000313" key="4">
    <source>
        <dbReference type="Proteomes" id="UP000198832"/>
    </source>
</evidence>
<dbReference type="GO" id="GO:0016020">
    <property type="term" value="C:membrane"/>
    <property type="evidence" value="ECO:0007669"/>
    <property type="project" value="TreeGrafter"/>
</dbReference>
<dbReference type="Gene3D" id="3.40.50.1820">
    <property type="entry name" value="alpha/beta hydrolase"/>
    <property type="match status" value="1"/>
</dbReference>
<proteinExistence type="predicted"/>
<reference evidence="3 4" key="1">
    <citation type="submission" date="2016-10" db="EMBL/GenBank/DDBJ databases">
        <authorList>
            <person name="de Groot N.N."/>
        </authorList>
    </citation>
    <scope>NUCLEOTIDE SEQUENCE [LARGE SCALE GENOMIC DNA]</scope>
    <source>
        <strain evidence="3 4">CGMCC 1.7056</strain>
    </source>
</reference>
<sequence>MDLSTTRALTVDGCTLRYRLAGDADGRPVVLVHGSGAHAGWWHDVALRLADRFQLLIPDLSGHGESDHRADYSGTQWAREVIALASDAAWPDYAIVGHSMGGKVGLIAAAADATHVSSLVLVDTGSLPEQGPSASRPATSSRREQGRAHRASPTLAEALARFRLAPGGTTASPEVMHRLARQGLRRTPEGWVWKFDPATRRRVDPAELAAAYPRVRCPVALVHGAQSPAVGPDEIERLETELRRPVPRFQVEGAFHHVPVDQPEACARAIRSALDAAPGR</sequence>
<dbReference type="PANTHER" id="PTHR43798:SF33">
    <property type="entry name" value="HYDROLASE, PUTATIVE (AFU_ORTHOLOGUE AFUA_2G14860)-RELATED"/>
    <property type="match status" value="1"/>
</dbReference>
<gene>
    <name evidence="3" type="ORF">SAMN04487968_10263</name>
</gene>
<dbReference type="STRING" id="574651.SAMN04487968_10263"/>
<keyword evidence="4" id="KW-1185">Reference proteome</keyword>
<dbReference type="InterPro" id="IPR000073">
    <property type="entry name" value="AB_hydrolase_1"/>
</dbReference>
<dbReference type="PRINTS" id="PR00111">
    <property type="entry name" value="ABHYDROLASE"/>
</dbReference>
<feature type="region of interest" description="Disordered" evidence="1">
    <location>
        <begin position="124"/>
        <end position="152"/>
    </location>
</feature>
<dbReference type="Proteomes" id="UP000198832">
    <property type="component" value="Unassembled WGS sequence"/>
</dbReference>
<dbReference type="Pfam" id="PF12697">
    <property type="entry name" value="Abhydrolase_6"/>
    <property type="match status" value="1"/>
</dbReference>
<dbReference type="PANTHER" id="PTHR43798">
    <property type="entry name" value="MONOACYLGLYCEROL LIPASE"/>
    <property type="match status" value="1"/>
</dbReference>
<evidence type="ECO:0000256" key="1">
    <source>
        <dbReference type="SAM" id="MobiDB-lite"/>
    </source>
</evidence>
<feature type="domain" description="AB hydrolase-1" evidence="2">
    <location>
        <begin position="29"/>
        <end position="269"/>
    </location>
</feature>
<evidence type="ECO:0000313" key="3">
    <source>
        <dbReference type="EMBL" id="SFB86031.1"/>
    </source>
</evidence>
<organism evidence="3 4">
    <name type="scientific">Nocardioides terrae</name>
    <dbReference type="NCBI Taxonomy" id="574651"/>
    <lineage>
        <taxon>Bacteria</taxon>
        <taxon>Bacillati</taxon>
        <taxon>Actinomycetota</taxon>
        <taxon>Actinomycetes</taxon>
        <taxon>Propionibacteriales</taxon>
        <taxon>Nocardioidaceae</taxon>
        <taxon>Nocardioides</taxon>
    </lineage>
</organism>
<evidence type="ECO:0000259" key="2">
    <source>
        <dbReference type="Pfam" id="PF12697"/>
    </source>
</evidence>
<name>A0A1I1EG09_9ACTN</name>
<dbReference type="SUPFAM" id="SSF53474">
    <property type="entry name" value="alpha/beta-Hydrolases"/>
    <property type="match status" value="1"/>
</dbReference>
<dbReference type="InterPro" id="IPR029058">
    <property type="entry name" value="AB_hydrolase_fold"/>
</dbReference>
<dbReference type="EMBL" id="FOLB01000002">
    <property type="protein sequence ID" value="SFB86031.1"/>
    <property type="molecule type" value="Genomic_DNA"/>
</dbReference>
<dbReference type="AlphaFoldDB" id="A0A1I1EG09"/>
<accession>A0A1I1EG09</accession>
<protein>
    <submittedName>
        <fullName evidence="3">Pimeloyl-ACP methyl ester carboxylesterase</fullName>
    </submittedName>
</protein>
<dbReference type="GO" id="GO:0047372">
    <property type="term" value="F:monoacylglycerol lipase activity"/>
    <property type="evidence" value="ECO:0007669"/>
    <property type="project" value="TreeGrafter"/>
</dbReference>